<dbReference type="InterPro" id="IPR019024">
    <property type="entry name" value="RNase_H2_suB_wHTH"/>
</dbReference>
<comment type="subcellular location">
    <subcellularLocation>
        <location evidence="1">Nucleus</location>
    </subcellularLocation>
</comment>
<dbReference type="GO" id="GO:0032299">
    <property type="term" value="C:ribonuclease H2 complex"/>
    <property type="evidence" value="ECO:0007669"/>
    <property type="project" value="InterPro"/>
</dbReference>
<feature type="compositionally biased region" description="Polar residues" evidence="6">
    <location>
        <begin position="281"/>
        <end position="299"/>
    </location>
</feature>
<dbReference type="EMBL" id="DS995899">
    <property type="protein sequence ID" value="EEA27152.1"/>
    <property type="molecule type" value="Genomic_DNA"/>
</dbReference>
<evidence type="ECO:0000313" key="10">
    <source>
        <dbReference type="Proteomes" id="UP000001294"/>
    </source>
</evidence>
<dbReference type="CDD" id="cd09270">
    <property type="entry name" value="RNase_H2-B"/>
    <property type="match status" value="1"/>
</dbReference>
<dbReference type="Proteomes" id="UP000001294">
    <property type="component" value="Unassembled WGS sequence"/>
</dbReference>
<dbReference type="OrthoDB" id="29098at2759"/>
<gene>
    <name evidence="9" type="ORF">PMAA_020430</name>
</gene>
<evidence type="ECO:0000259" key="7">
    <source>
        <dbReference type="Pfam" id="PF09468"/>
    </source>
</evidence>
<feature type="domain" description="Rnh202 triple barrel" evidence="8">
    <location>
        <begin position="40"/>
        <end position="124"/>
    </location>
</feature>
<evidence type="ECO:0000259" key="8">
    <source>
        <dbReference type="Pfam" id="PF17745"/>
    </source>
</evidence>
<feature type="region of interest" description="Disordered" evidence="6">
    <location>
        <begin position="1"/>
        <end position="29"/>
    </location>
</feature>
<evidence type="ECO:0000256" key="3">
    <source>
        <dbReference type="ARBA" id="ARBA00023242"/>
    </source>
</evidence>
<dbReference type="InterPro" id="IPR041195">
    <property type="entry name" value="Rnh202_N"/>
</dbReference>
<feature type="domain" description="Ribonuclease H2 subunit B wHTH" evidence="7">
    <location>
        <begin position="127"/>
        <end position="328"/>
    </location>
</feature>
<dbReference type="HOGENOM" id="CLU_057573_0_0_1"/>
<dbReference type="Pfam" id="PF17745">
    <property type="entry name" value="Ydr279_N"/>
    <property type="match status" value="1"/>
</dbReference>
<dbReference type="PhylomeDB" id="B6Q3V9"/>
<keyword evidence="3" id="KW-0539">Nucleus</keyword>
<feature type="compositionally biased region" description="Low complexity" evidence="6">
    <location>
        <begin position="261"/>
        <end position="280"/>
    </location>
</feature>
<protein>
    <recommendedName>
        <fullName evidence="2">Ribonuclease H2 subunit B</fullName>
    </recommendedName>
    <alternativeName>
        <fullName evidence="5">Ribonuclease HI subunit B</fullName>
    </alternativeName>
</protein>
<comment type="function">
    <text evidence="4">Non catalytic subunit of RNase H2, an endonuclease that specifically degrades the RNA of RNA:DNA hybrids. Participates in DNA replication, possibly by mediating the removal of lagging-strand Okazaki fragment RNA primers during DNA replication. Mediates the excision of single ribonucleotides from DNA:RNA duplexes.</text>
</comment>
<dbReference type="PANTHER" id="PTHR13383">
    <property type="entry name" value="RIBONUCLEASE H2 SUBUNIT B"/>
    <property type="match status" value="1"/>
</dbReference>
<sequence length="426" mass="47013">MPSTRSKPATEVTSEETKGSTSNSKRKIPQSVDVPNKTFILPSKRSEVARFISLPNPSSRVTNRYFFDPESAGLYEFTAVASTQFAPRSILITPNNDNNGKAAAAAAKSYIAKKAELLIATPIDVLFFMLPIIAPADKTSTSNMFQPLDDILDSQDELSAHLRYILYNTSFRPTLERRMQSICDTMEAGGEKLYRFNETKLLTELIAKADRMIAQGLPASLEENFIHKALAPPLMSVKREDTGTTATTLVENENSQDLEVVETQSTSTTTASTTVSEQQSGVSTPATQPPTVDEISSSSESTARLLRLRIALSFIKQSYLPQNLSTKIEETLKSPESPIDFTPLENRLKELAALRAEAFASRAIGGDFTRKRGFEDEDGDSARVAAKRRKDEEKKAKAAESRGVRDLKKVNTSGMKKMSDFFRKKS</sequence>
<evidence type="ECO:0000256" key="6">
    <source>
        <dbReference type="SAM" id="MobiDB-lite"/>
    </source>
</evidence>
<organism evidence="9 10">
    <name type="scientific">Talaromyces marneffei (strain ATCC 18224 / CBS 334.59 / QM 7333)</name>
    <name type="common">Penicillium marneffei</name>
    <dbReference type="NCBI Taxonomy" id="441960"/>
    <lineage>
        <taxon>Eukaryota</taxon>
        <taxon>Fungi</taxon>
        <taxon>Dikarya</taxon>
        <taxon>Ascomycota</taxon>
        <taxon>Pezizomycotina</taxon>
        <taxon>Eurotiomycetes</taxon>
        <taxon>Eurotiomycetidae</taxon>
        <taxon>Eurotiales</taxon>
        <taxon>Trichocomaceae</taxon>
        <taxon>Talaromyces</taxon>
        <taxon>Talaromyces sect. Talaromyces</taxon>
    </lineage>
</organism>
<dbReference type="PANTHER" id="PTHR13383:SF11">
    <property type="entry name" value="RIBONUCLEASE H2 SUBUNIT B"/>
    <property type="match status" value="1"/>
</dbReference>
<dbReference type="Gene3D" id="1.10.20.120">
    <property type="match status" value="1"/>
</dbReference>
<proteinExistence type="predicted"/>
<dbReference type="VEuPathDB" id="FungiDB:PMAA_020430"/>
<dbReference type="AlphaFoldDB" id="B6Q3V9"/>
<accession>B6Q3V9</accession>
<evidence type="ECO:0000256" key="5">
    <source>
        <dbReference type="ARBA" id="ARBA00033464"/>
    </source>
</evidence>
<dbReference type="Pfam" id="PF09468">
    <property type="entry name" value="RNase_H2-Ydr279"/>
    <property type="match status" value="1"/>
</dbReference>
<feature type="region of interest" description="Disordered" evidence="6">
    <location>
        <begin position="371"/>
        <end position="412"/>
    </location>
</feature>
<name>B6Q3V9_TALMQ</name>
<dbReference type="GO" id="GO:0005654">
    <property type="term" value="C:nucleoplasm"/>
    <property type="evidence" value="ECO:0007669"/>
    <property type="project" value="TreeGrafter"/>
</dbReference>
<keyword evidence="10" id="KW-1185">Reference proteome</keyword>
<evidence type="ECO:0000313" key="9">
    <source>
        <dbReference type="EMBL" id="EEA27152.1"/>
    </source>
</evidence>
<dbReference type="InterPro" id="IPR040456">
    <property type="entry name" value="RNase_H2_suB"/>
</dbReference>
<evidence type="ECO:0000256" key="1">
    <source>
        <dbReference type="ARBA" id="ARBA00004123"/>
    </source>
</evidence>
<dbReference type="GO" id="GO:0006401">
    <property type="term" value="P:RNA catabolic process"/>
    <property type="evidence" value="ECO:0007669"/>
    <property type="project" value="TreeGrafter"/>
</dbReference>
<feature type="region of interest" description="Disordered" evidence="6">
    <location>
        <begin position="255"/>
        <end position="299"/>
    </location>
</feature>
<evidence type="ECO:0000256" key="4">
    <source>
        <dbReference type="ARBA" id="ARBA00024778"/>
    </source>
</evidence>
<evidence type="ECO:0000256" key="2">
    <source>
        <dbReference type="ARBA" id="ARBA00019062"/>
    </source>
</evidence>
<dbReference type="STRING" id="441960.B6Q3V9"/>
<reference evidence="10" key="1">
    <citation type="journal article" date="2015" name="Genome Announc.">
        <title>Genome sequence of the AIDS-associated pathogen Penicillium marneffei (ATCC18224) and its near taxonomic relative Talaromyces stipitatus (ATCC10500).</title>
        <authorList>
            <person name="Nierman W.C."/>
            <person name="Fedorova-Abrams N.D."/>
            <person name="Andrianopoulos A."/>
        </authorList>
    </citation>
    <scope>NUCLEOTIDE SEQUENCE [LARGE SCALE GENOMIC DNA]</scope>
    <source>
        <strain evidence="10">ATCC 18224 / CBS 334.59 / QM 7333</strain>
    </source>
</reference>
<feature type="compositionally biased region" description="Basic and acidic residues" evidence="6">
    <location>
        <begin position="389"/>
        <end position="409"/>
    </location>
</feature>